<feature type="domain" description="Glycosyl transferase family 1" evidence="1">
    <location>
        <begin position="183"/>
        <end position="336"/>
    </location>
</feature>
<comment type="caution">
    <text evidence="3">The sequence shown here is derived from an EMBL/GenBank/DDBJ whole genome shotgun (WGS) entry which is preliminary data.</text>
</comment>
<protein>
    <submittedName>
        <fullName evidence="3">Glycosyltransferase WecB/TagA/CpsF family protein</fullName>
    </submittedName>
</protein>
<dbReference type="Pfam" id="PF13439">
    <property type="entry name" value="Glyco_transf_4"/>
    <property type="match status" value="1"/>
</dbReference>
<reference evidence="3 4" key="1">
    <citation type="journal article" date="2015" name="Nature">
        <title>rRNA introns, odd ribosomes, and small enigmatic genomes across a large radiation of phyla.</title>
        <authorList>
            <person name="Brown C.T."/>
            <person name="Hug L.A."/>
            <person name="Thomas B.C."/>
            <person name="Sharon I."/>
            <person name="Castelle C.J."/>
            <person name="Singh A."/>
            <person name="Wilkins M.J."/>
            <person name="Williams K.H."/>
            <person name="Banfield J.F."/>
        </authorList>
    </citation>
    <scope>NUCLEOTIDE SEQUENCE [LARGE SCALE GENOMIC DNA]</scope>
</reference>
<accession>A0A0G0IST7</accession>
<gene>
    <name evidence="3" type="ORF">US42_C0013G0013</name>
</gene>
<dbReference type="AlphaFoldDB" id="A0A0G0IST7"/>
<dbReference type="InterPro" id="IPR028098">
    <property type="entry name" value="Glyco_trans_4-like_N"/>
</dbReference>
<dbReference type="Gene3D" id="3.40.50.2000">
    <property type="entry name" value="Glycogen Phosphorylase B"/>
    <property type="match status" value="2"/>
</dbReference>
<dbReference type="GO" id="GO:0016757">
    <property type="term" value="F:glycosyltransferase activity"/>
    <property type="evidence" value="ECO:0007669"/>
    <property type="project" value="InterPro"/>
</dbReference>
<dbReference type="STRING" id="1619046.US42_C0013G0013"/>
<evidence type="ECO:0000313" key="3">
    <source>
        <dbReference type="EMBL" id="KKQ27204.1"/>
    </source>
</evidence>
<dbReference type="EMBL" id="LBSX01000013">
    <property type="protein sequence ID" value="KKQ27204.1"/>
    <property type="molecule type" value="Genomic_DNA"/>
</dbReference>
<dbReference type="SUPFAM" id="SSF53756">
    <property type="entry name" value="UDP-Glycosyltransferase/glycogen phosphorylase"/>
    <property type="match status" value="1"/>
</dbReference>
<name>A0A0G0IST7_9BACT</name>
<evidence type="ECO:0000259" key="2">
    <source>
        <dbReference type="Pfam" id="PF13439"/>
    </source>
</evidence>
<dbReference type="InterPro" id="IPR001296">
    <property type="entry name" value="Glyco_trans_1"/>
</dbReference>
<feature type="domain" description="Glycosyltransferase subfamily 4-like N-terminal" evidence="2">
    <location>
        <begin position="16"/>
        <end position="173"/>
    </location>
</feature>
<dbReference type="Proteomes" id="UP000034849">
    <property type="component" value="Unassembled WGS sequence"/>
</dbReference>
<dbReference type="PANTHER" id="PTHR12526">
    <property type="entry name" value="GLYCOSYLTRANSFERASE"/>
    <property type="match status" value="1"/>
</dbReference>
<dbReference type="CDD" id="cd03801">
    <property type="entry name" value="GT4_PimA-like"/>
    <property type="match status" value="1"/>
</dbReference>
<proteinExistence type="predicted"/>
<dbReference type="PANTHER" id="PTHR12526:SF630">
    <property type="entry name" value="GLYCOSYLTRANSFERASE"/>
    <property type="match status" value="1"/>
</dbReference>
<dbReference type="PATRIC" id="fig|1619046.3.peg.815"/>
<organism evidence="3 4">
    <name type="scientific">Candidatus Magasanikbacteria bacterium GW2011_GWC2_37_14</name>
    <dbReference type="NCBI Taxonomy" id="1619046"/>
    <lineage>
        <taxon>Bacteria</taxon>
        <taxon>Candidatus Magasanikiibacteriota</taxon>
    </lineage>
</organism>
<evidence type="ECO:0000313" key="4">
    <source>
        <dbReference type="Proteomes" id="UP000034849"/>
    </source>
</evidence>
<dbReference type="Pfam" id="PF00534">
    <property type="entry name" value="Glycos_transf_1"/>
    <property type="match status" value="1"/>
</dbReference>
<keyword evidence="3" id="KW-0808">Transferase</keyword>
<sequence length="361" mass="41367">MPKIKVLHIIPVFATGGAERLVWQYAKFLPKAVFEIAVASCVEDGEFRVEFEKLGVKVFVGSRQTMGSRQKVYGELNKFVAEFQPQIVHTHMLSADFFGWLLKRKYQNKITWISTMHNVETATSYLRQLLWRYILKRADQVISVCQKVENFTLKEFKIKSKKSLVILNGIDLEPWLKIPANSLFKNPVLQIACVGRFWEQKGQQYLLESLALLKIPWQLHLYGEGPLKNKLQQQAESLKINQQIVWHGVSTNLALELAKIDLIVQPSLWEGLSLVVMEGMTASRLVIATEPAAEELVKDNFTGLVVPAKDVEKLTQTIIWVAEHPEEANKLAEAGRLYAQKHFGLEKNLEKLIKLYENEER</sequence>
<evidence type="ECO:0000259" key="1">
    <source>
        <dbReference type="Pfam" id="PF00534"/>
    </source>
</evidence>